<feature type="domain" description="ABC3 transporter permease C-terminal" evidence="8">
    <location>
        <begin position="723"/>
        <end position="840"/>
    </location>
</feature>
<dbReference type="AlphaFoldDB" id="A0A7X2T0B1"/>
<sequence length="848" mass="95074">MKYKYNVDTIINMGGDEMKIFFKYITRCMMEKKLRFVLLIIAISLSTGMFVASMGAVNVGINSIVKPQLAQFEDQQIVISSNDKNQLFIDKNDIKLKGIKNLKAEIVASAVEDSKDDSKDTKFVTIRAREKENINDKQLVEGNINDFDGNSCIISKRISSDNKLKINDKVKIFMNGKEQEYTVKAISSNEGVFYPDKSTGYSIIVPYKTLVKEFKAEGKYNFISAKADKDNIKDSVKEFNKNNTKYTAKELFNEDAVKDQMSSFTNVLYVMLIIVAFMSGIIIYGSFKLIVTERLSVIGTFLSQGATRGKVEKILFLESVGYGIVGGIVGDLFGVLGLYLVNYLTSPLKQYGIISKLSVEPKYLAAGMIFAVVLSFISAIIPVKKIRKMQVKDIILNEVSVTNRIGYKRFIAGLTIIIVSVIVYNIKSEAADALCGVFVILSVIGLVLMYPKIIDVISSLLYKVAKGKSKAAVFALNNLRTSKVLMSNVTLIIISLLSVFMMTSVSSSVEKAVTGAYKDMRYDLCISKIQPSDSAEKTTNTEKIIEDIKKNDNIKSTIIHQIQTRAVINNSNYVVEGIDDNYETYNKYFDLNTKYKEEYQKFLQSDDSIMITTAMNKVFKVKVGDKVSVNINGISKKLTVAGIINGKLYNMGQIALVRNNVLKDIYKLKEADQLYLYTDEKHDEAKKELKSVVKKYGATVSTVEEDQKANTEANNQMLIVLSIFSYMAIFIAAIGIFNNISIGFMQRKKEIAVLKSVGMSRWKITEMIIIESILSVVWAVIISVSYVTLGLSLLSRFLNVLNMPLDIEMNFKVVPQYFIASLVIILIATIPALIKNRKLSIIQEIRYE</sequence>
<comment type="similarity">
    <text evidence="6">Belongs to the ABC-4 integral membrane protein family.</text>
</comment>
<dbReference type="Proteomes" id="UP000460287">
    <property type="component" value="Unassembled WGS sequence"/>
</dbReference>
<keyword evidence="5 7" id="KW-0472">Membrane</keyword>
<evidence type="ECO:0000256" key="7">
    <source>
        <dbReference type="SAM" id="Phobius"/>
    </source>
</evidence>
<gene>
    <name evidence="10" type="ORF">FYJ33_02915</name>
</gene>
<dbReference type="InterPro" id="IPR003838">
    <property type="entry name" value="ABC3_permease_C"/>
</dbReference>
<feature type="transmembrane region" description="Helical" evidence="7">
    <location>
        <begin position="483"/>
        <end position="502"/>
    </location>
</feature>
<dbReference type="EMBL" id="VULX01000002">
    <property type="protein sequence ID" value="MSR90392.1"/>
    <property type="molecule type" value="Genomic_DNA"/>
</dbReference>
<reference evidence="10 11" key="1">
    <citation type="submission" date="2019-08" db="EMBL/GenBank/DDBJ databases">
        <title>In-depth cultivation of the pig gut microbiome towards novel bacterial diversity and tailored functional studies.</title>
        <authorList>
            <person name="Wylensek D."/>
            <person name="Hitch T.C.A."/>
            <person name="Clavel T."/>
        </authorList>
    </citation>
    <scope>NUCLEOTIDE SEQUENCE [LARGE SCALE GENOMIC DNA]</scope>
    <source>
        <strain evidence="10 11">WCA-383-APC-5B</strain>
    </source>
</reference>
<feature type="transmembrane region" description="Helical" evidence="7">
    <location>
        <begin position="410"/>
        <end position="426"/>
    </location>
</feature>
<proteinExistence type="inferred from homology"/>
<feature type="transmembrane region" description="Helical" evidence="7">
    <location>
        <begin position="717"/>
        <end position="740"/>
    </location>
</feature>
<evidence type="ECO:0000256" key="2">
    <source>
        <dbReference type="ARBA" id="ARBA00022475"/>
    </source>
</evidence>
<feature type="transmembrane region" description="Helical" evidence="7">
    <location>
        <begin position="814"/>
        <end position="834"/>
    </location>
</feature>
<feature type="transmembrane region" description="Helical" evidence="7">
    <location>
        <begin position="363"/>
        <end position="383"/>
    </location>
</feature>
<keyword evidence="4 7" id="KW-1133">Transmembrane helix</keyword>
<dbReference type="PANTHER" id="PTHR30572">
    <property type="entry name" value="MEMBRANE COMPONENT OF TRANSPORTER-RELATED"/>
    <property type="match status" value="1"/>
</dbReference>
<accession>A0A7X2T0B1</accession>
<comment type="subcellular location">
    <subcellularLocation>
        <location evidence="1">Cell membrane</location>
        <topology evidence="1">Multi-pass membrane protein</topology>
    </subcellularLocation>
</comment>
<dbReference type="GO" id="GO:0005886">
    <property type="term" value="C:plasma membrane"/>
    <property type="evidence" value="ECO:0007669"/>
    <property type="project" value="UniProtKB-SubCell"/>
</dbReference>
<keyword evidence="11" id="KW-1185">Reference proteome</keyword>
<evidence type="ECO:0000256" key="4">
    <source>
        <dbReference type="ARBA" id="ARBA00022989"/>
    </source>
</evidence>
<feature type="transmembrane region" description="Helical" evidence="7">
    <location>
        <begin position="320"/>
        <end position="343"/>
    </location>
</feature>
<feature type="domain" description="MacB-like periplasmic core" evidence="9">
    <location>
        <begin position="489"/>
        <end position="647"/>
    </location>
</feature>
<evidence type="ECO:0000259" key="9">
    <source>
        <dbReference type="Pfam" id="PF12704"/>
    </source>
</evidence>
<feature type="transmembrane region" description="Helical" evidence="7">
    <location>
        <begin position="267"/>
        <end position="287"/>
    </location>
</feature>
<evidence type="ECO:0000313" key="11">
    <source>
        <dbReference type="Proteomes" id="UP000460287"/>
    </source>
</evidence>
<evidence type="ECO:0000256" key="6">
    <source>
        <dbReference type="ARBA" id="ARBA00038076"/>
    </source>
</evidence>
<evidence type="ECO:0000259" key="8">
    <source>
        <dbReference type="Pfam" id="PF02687"/>
    </source>
</evidence>
<evidence type="ECO:0000256" key="3">
    <source>
        <dbReference type="ARBA" id="ARBA00022692"/>
    </source>
</evidence>
<dbReference type="Pfam" id="PF02687">
    <property type="entry name" value="FtsX"/>
    <property type="match status" value="2"/>
</dbReference>
<keyword evidence="2" id="KW-1003">Cell membrane</keyword>
<organism evidence="10 11">
    <name type="scientific">Inconstantimicrobium porci</name>
    <dbReference type="NCBI Taxonomy" id="2652291"/>
    <lineage>
        <taxon>Bacteria</taxon>
        <taxon>Bacillati</taxon>
        <taxon>Bacillota</taxon>
        <taxon>Clostridia</taxon>
        <taxon>Eubacteriales</taxon>
        <taxon>Clostridiaceae</taxon>
        <taxon>Inconstantimicrobium</taxon>
    </lineage>
</organism>
<dbReference type="InterPro" id="IPR025857">
    <property type="entry name" value="MacB_PCD"/>
</dbReference>
<dbReference type="Pfam" id="PF12704">
    <property type="entry name" value="MacB_PCD"/>
    <property type="match status" value="1"/>
</dbReference>
<feature type="transmembrane region" description="Helical" evidence="7">
    <location>
        <begin position="768"/>
        <end position="794"/>
    </location>
</feature>
<evidence type="ECO:0000256" key="1">
    <source>
        <dbReference type="ARBA" id="ARBA00004651"/>
    </source>
</evidence>
<dbReference type="GO" id="GO:0022857">
    <property type="term" value="F:transmembrane transporter activity"/>
    <property type="evidence" value="ECO:0007669"/>
    <property type="project" value="TreeGrafter"/>
</dbReference>
<comment type="caution">
    <text evidence="10">The sequence shown here is derived from an EMBL/GenBank/DDBJ whole genome shotgun (WGS) entry which is preliminary data.</text>
</comment>
<name>A0A7X2T0B1_9CLOT</name>
<feature type="transmembrane region" description="Helical" evidence="7">
    <location>
        <begin position="438"/>
        <end position="462"/>
    </location>
</feature>
<dbReference type="InterPro" id="IPR050250">
    <property type="entry name" value="Macrolide_Exporter_MacB"/>
</dbReference>
<keyword evidence="3 7" id="KW-0812">Transmembrane</keyword>
<feature type="transmembrane region" description="Helical" evidence="7">
    <location>
        <begin position="36"/>
        <end position="57"/>
    </location>
</feature>
<evidence type="ECO:0000256" key="5">
    <source>
        <dbReference type="ARBA" id="ARBA00023136"/>
    </source>
</evidence>
<feature type="domain" description="ABC3 transporter permease C-terminal" evidence="8">
    <location>
        <begin position="270"/>
        <end position="390"/>
    </location>
</feature>
<dbReference type="PANTHER" id="PTHR30572:SF4">
    <property type="entry name" value="ABC TRANSPORTER PERMEASE YTRF"/>
    <property type="match status" value="1"/>
</dbReference>
<protein>
    <submittedName>
        <fullName evidence="10">FtsX-like permease family protein</fullName>
    </submittedName>
</protein>
<evidence type="ECO:0000313" key="10">
    <source>
        <dbReference type="EMBL" id="MSR90392.1"/>
    </source>
</evidence>